<keyword evidence="3" id="KW-0804">Transcription</keyword>
<dbReference type="InterPro" id="IPR037923">
    <property type="entry name" value="HTH-like"/>
</dbReference>
<feature type="domain" description="HTH araC/xylS-type" evidence="5">
    <location>
        <begin position="216"/>
        <end position="289"/>
    </location>
</feature>
<sequence length="298" mass="33856">MERDKISQVSGIKDDSSVVTVNRRNNLCLDKYGVSFHWWRDSETSLHRHDFYEFFIITDGATRHELNGEKTILRKGALVMLAPEDAHQFRRIGDKSSIHINFCAAPEKFYAICAALGVSFETFVAPASRRYVELTADELSYFNAKAGLITMIMRRGETGYVALICAMIAQIISILCATGVKELGEYPDWFKALLEKIHAPENIACRAKDVYAMGSFSPPVMVDYFKRYTGKTVAGYLKEMKCDYAKEWLAETDMSTLEIAGLLGYDSLSHFNRIFKEYVSMPPAKFRRSIRNADNRGK</sequence>
<evidence type="ECO:0000256" key="3">
    <source>
        <dbReference type="ARBA" id="ARBA00023163"/>
    </source>
</evidence>
<dbReference type="InterPro" id="IPR018060">
    <property type="entry name" value="HTH_AraC"/>
</dbReference>
<dbReference type="Gene3D" id="2.60.120.10">
    <property type="entry name" value="Jelly Rolls"/>
    <property type="match status" value="1"/>
</dbReference>
<evidence type="ECO:0000256" key="2">
    <source>
        <dbReference type="ARBA" id="ARBA00023125"/>
    </source>
</evidence>
<dbReference type="Proteomes" id="UP000824094">
    <property type="component" value="Unassembled WGS sequence"/>
</dbReference>
<keyword evidence="4" id="KW-1133">Transmembrane helix</keyword>
<keyword evidence="4" id="KW-0472">Membrane</keyword>
<dbReference type="Pfam" id="PF12833">
    <property type="entry name" value="HTH_18"/>
    <property type="match status" value="1"/>
</dbReference>
<keyword evidence="2" id="KW-0238">DNA-binding</keyword>
<dbReference type="GO" id="GO:0003700">
    <property type="term" value="F:DNA-binding transcription factor activity"/>
    <property type="evidence" value="ECO:0007669"/>
    <property type="project" value="InterPro"/>
</dbReference>
<dbReference type="PROSITE" id="PS01124">
    <property type="entry name" value="HTH_ARAC_FAMILY_2"/>
    <property type="match status" value="1"/>
</dbReference>
<organism evidence="6 7">
    <name type="scientific">Candidatus Stercoripulliclostridium merdigallinarum</name>
    <dbReference type="NCBI Taxonomy" id="2840951"/>
    <lineage>
        <taxon>Bacteria</taxon>
        <taxon>Bacillati</taxon>
        <taxon>Bacillota</taxon>
        <taxon>Clostridia</taxon>
        <taxon>Eubacteriales</taxon>
        <taxon>Candidatus Stercoripulliclostridium</taxon>
    </lineage>
</organism>
<protein>
    <submittedName>
        <fullName evidence="6">Helix-turn-helix domain-containing protein</fullName>
    </submittedName>
</protein>
<dbReference type="PANTHER" id="PTHR43280:SF34">
    <property type="entry name" value="ARAC-FAMILY TRANSCRIPTIONAL REGULATOR"/>
    <property type="match status" value="1"/>
</dbReference>
<reference evidence="6" key="2">
    <citation type="journal article" date="2021" name="PeerJ">
        <title>Extensive microbial diversity within the chicken gut microbiome revealed by metagenomics and culture.</title>
        <authorList>
            <person name="Gilroy R."/>
            <person name="Ravi A."/>
            <person name="Getino M."/>
            <person name="Pursley I."/>
            <person name="Horton D.L."/>
            <person name="Alikhan N.F."/>
            <person name="Baker D."/>
            <person name="Gharbi K."/>
            <person name="Hall N."/>
            <person name="Watson M."/>
            <person name="Adriaenssens E.M."/>
            <person name="Foster-Nyarko E."/>
            <person name="Jarju S."/>
            <person name="Secka A."/>
            <person name="Antonio M."/>
            <person name="Oren A."/>
            <person name="Chaudhuri R.R."/>
            <person name="La Ragione R."/>
            <person name="Hildebrand F."/>
            <person name="Pallen M.J."/>
        </authorList>
    </citation>
    <scope>NUCLEOTIDE SEQUENCE</scope>
    <source>
        <strain evidence="6">18911</strain>
    </source>
</reference>
<keyword evidence="1" id="KW-0805">Transcription regulation</keyword>
<dbReference type="SUPFAM" id="SSF51215">
    <property type="entry name" value="Regulatory protein AraC"/>
    <property type="match status" value="1"/>
</dbReference>
<dbReference type="EMBL" id="DVNF01000003">
    <property type="protein sequence ID" value="HIU59767.1"/>
    <property type="molecule type" value="Genomic_DNA"/>
</dbReference>
<evidence type="ECO:0000259" key="5">
    <source>
        <dbReference type="PROSITE" id="PS01124"/>
    </source>
</evidence>
<name>A0A9D1SHE9_9FIRM</name>
<dbReference type="Pfam" id="PF02311">
    <property type="entry name" value="AraC_binding"/>
    <property type="match status" value="1"/>
</dbReference>
<gene>
    <name evidence="6" type="ORF">IAB05_00075</name>
</gene>
<reference evidence="6" key="1">
    <citation type="submission" date="2020-10" db="EMBL/GenBank/DDBJ databases">
        <authorList>
            <person name="Gilroy R."/>
        </authorList>
    </citation>
    <scope>NUCLEOTIDE SEQUENCE</scope>
    <source>
        <strain evidence="6">18911</strain>
    </source>
</reference>
<dbReference type="SMART" id="SM00342">
    <property type="entry name" value="HTH_ARAC"/>
    <property type="match status" value="1"/>
</dbReference>
<evidence type="ECO:0000313" key="7">
    <source>
        <dbReference type="Proteomes" id="UP000824094"/>
    </source>
</evidence>
<evidence type="ECO:0000256" key="4">
    <source>
        <dbReference type="SAM" id="Phobius"/>
    </source>
</evidence>
<dbReference type="Gene3D" id="1.10.10.60">
    <property type="entry name" value="Homeodomain-like"/>
    <property type="match status" value="1"/>
</dbReference>
<dbReference type="PANTHER" id="PTHR43280">
    <property type="entry name" value="ARAC-FAMILY TRANSCRIPTIONAL REGULATOR"/>
    <property type="match status" value="1"/>
</dbReference>
<dbReference type="InterPro" id="IPR003313">
    <property type="entry name" value="AraC-bd"/>
</dbReference>
<dbReference type="InterPro" id="IPR009057">
    <property type="entry name" value="Homeodomain-like_sf"/>
</dbReference>
<feature type="transmembrane region" description="Helical" evidence="4">
    <location>
        <begin position="160"/>
        <end position="180"/>
    </location>
</feature>
<proteinExistence type="predicted"/>
<dbReference type="AlphaFoldDB" id="A0A9D1SHE9"/>
<comment type="caution">
    <text evidence="6">The sequence shown here is derived from an EMBL/GenBank/DDBJ whole genome shotgun (WGS) entry which is preliminary data.</text>
</comment>
<keyword evidence="4" id="KW-0812">Transmembrane</keyword>
<accession>A0A9D1SHE9</accession>
<evidence type="ECO:0000313" key="6">
    <source>
        <dbReference type="EMBL" id="HIU59767.1"/>
    </source>
</evidence>
<evidence type="ECO:0000256" key="1">
    <source>
        <dbReference type="ARBA" id="ARBA00023015"/>
    </source>
</evidence>
<dbReference type="GO" id="GO:0043565">
    <property type="term" value="F:sequence-specific DNA binding"/>
    <property type="evidence" value="ECO:0007669"/>
    <property type="project" value="InterPro"/>
</dbReference>
<dbReference type="SUPFAM" id="SSF46689">
    <property type="entry name" value="Homeodomain-like"/>
    <property type="match status" value="1"/>
</dbReference>
<dbReference type="InterPro" id="IPR014710">
    <property type="entry name" value="RmlC-like_jellyroll"/>
</dbReference>